<dbReference type="EMBL" id="QXFX01000053">
    <property type="protein sequence ID" value="KAE9135596.1"/>
    <property type="molecule type" value="Genomic_DNA"/>
</dbReference>
<name>A0A6A3E7K2_9STRA</name>
<dbReference type="EMBL" id="QXFZ01000064">
    <property type="protein sequence ID" value="KAE9135909.1"/>
    <property type="molecule type" value="Genomic_DNA"/>
</dbReference>
<protein>
    <submittedName>
        <fullName evidence="1">Uncharacterized protein</fullName>
    </submittedName>
</protein>
<organism evidence="1 10">
    <name type="scientific">Phytophthora fragariae</name>
    <dbReference type="NCBI Taxonomy" id="53985"/>
    <lineage>
        <taxon>Eukaryota</taxon>
        <taxon>Sar</taxon>
        <taxon>Stramenopiles</taxon>
        <taxon>Oomycota</taxon>
        <taxon>Peronosporomycetes</taxon>
        <taxon>Peronosporales</taxon>
        <taxon>Peronosporaceae</taxon>
        <taxon>Phytophthora</taxon>
    </lineage>
</organism>
<evidence type="ECO:0000313" key="3">
    <source>
        <dbReference type="EMBL" id="KAE9135596.1"/>
    </source>
</evidence>
<comment type="caution">
    <text evidence="1">The sequence shown here is derived from an EMBL/GenBank/DDBJ whole genome shotgun (WGS) entry which is preliminary data.</text>
</comment>
<dbReference type="Proteomes" id="UP000488956">
    <property type="component" value="Unassembled WGS sequence"/>
</dbReference>
<evidence type="ECO:0000313" key="7">
    <source>
        <dbReference type="EMBL" id="KAE9189247.1"/>
    </source>
</evidence>
<reference evidence="10 11" key="1">
    <citation type="submission" date="2018-08" db="EMBL/GenBank/DDBJ databases">
        <title>Genomic investigation of the strawberry pathogen Phytophthora fragariae indicates pathogenicity is determined by transcriptional variation in three key races.</title>
        <authorList>
            <person name="Adams T.M."/>
            <person name="Armitage A.D."/>
            <person name="Sobczyk M.K."/>
            <person name="Bates H.J."/>
            <person name="Dunwell J.M."/>
            <person name="Nellist C.F."/>
            <person name="Harrison R.J."/>
        </authorList>
    </citation>
    <scope>NUCLEOTIDE SEQUENCE [LARGE SCALE GENOMIC DNA]</scope>
    <source>
        <strain evidence="9 12">A4</strain>
        <strain evidence="7 13">BC-1</strain>
        <strain evidence="6 17">BC-23</strain>
        <strain evidence="8 11">NOV-27</strain>
        <strain evidence="5 14">NOV-5</strain>
        <strain evidence="4 15">NOV-71</strain>
        <strain evidence="1 10">NOV-9</strain>
        <strain evidence="3 18">ONT-3</strain>
        <strain evidence="2 16">SCRP245</strain>
    </source>
</reference>
<dbReference type="AlphaFoldDB" id="A0A6A3E7K2"/>
<dbReference type="Proteomes" id="UP000441208">
    <property type="component" value="Unassembled WGS sequence"/>
</dbReference>
<evidence type="ECO:0000313" key="9">
    <source>
        <dbReference type="EMBL" id="KAE9326853.1"/>
    </source>
</evidence>
<evidence type="ECO:0000313" key="10">
    <source>
        <dbReference type="Proteomes" id="UP000429523"/>
    </source>
</evidence>
<evidence type="ECO:0000313" key="5">
    <source>
        <dbReference type="EMBL" id="KAE9154066.1"/>
    </source>
</evidence>
<gene>
    <name evidence="9" type="ORF">PF001_g2201</name>
    <name evidence="7" type="ORF">PF002_g25103</name>
    <name evidence="6" type="ORF">PF004_g22844</name>
    <name evidence="8" type="ORF">PF005_g2420</name>
    <name evidence="5" type="ORF">PF006_g1847</name>
    <name evidence="4" type="ORF">PF007_g2366</name>
    <name evidence="1" type="ORF">PF009_g21417</name>
    <name evidence="3" type="ORF">PF010_g2001</name>
    <name evidence="2" type="ORF">PF011_g19439</name>
</gene>
<dbReference type="EMBL" id="QXFW01001647">
    <property type="protein sequence ID" value="KAE8987791.1"/>
    <property type="molecule type" value="Genomic_DNA"/>
</dbReference>
<accession>A0A6A3E7K2</accession>
<evidence type="ECO:0000313" key="14">
    <source>
        <dbReference type="Proteomes" id="UP000440732"/>
    </source>
</evidence>
<dbReference type="Proteomes" id="UP000433483">
    <property type="component" value="Unassembled WGS sequence"/>
</dbReference>
<evidence type="ECO:0000313" key="17">
    <source>
        <dbReference type="Proteomes" id="UP000476176"/>
    </source>
</evidence>
<evidence type="ECO:0000313" key="16">
    <source>
        <dbReference type="Proteomes" id="UP000460718"/>
    </source>
</evidence>
<dbReference type="EMBL" id="QXGE01000060">
    <property type="protein sequence ID" value="KAE9326853.1"/>
    <property type="molecule type" value="Genomic_DNA"/>
</dbReference>
<evidence type="ECO:0000313" key="13">
    <source>
        <dbReference type="Proteomes" id="UP000440367"/>
    </source>
</evidence>
<sequence>MKPAKTLRPQLGACVVVCLGLWTLNIKHACALACQHVLAVVVGVGRRSINAIYSSPESSSN</sequence>
<evidence type="ECO:0000313" key="8">
    <source>
        <dbReference type="EMBL" id="KAE9233164.1"/>
    </source>
</evidence>
<evidence type="ECO:0000313" key="1">
    <source>
        <dbReference type="EMBL" id="KAE8928443.1"/>
    </source>
</evidence>
<evidence type="ECO:0000313" key="4">
    <source>
        <dbReference type="EMBL" id="KAE9135909.1"/>
    </source>
</evidence>
<evidence type="ECO:0000313" key="6">
    <source>
        <dbReference type="EMBL" id="KAE9187288.1"/>
    </source>
</evidence>
<dbReference type="EMBL" id="QXGF01001678">
    <property type="protein sequence ID" value="KAE8928443.1"/>
    <property type="molecule type" value="Genomic_DNA"/>
</dbReference>
<dbReference type="EMBL" id="QXGB01000066">
    <property type="protein sequence ID" value="KAE9233164.1"/>
    <property type="molecule type" value="Genomic_DNA"/>
</dbReference>
<dbReference type="Proteomes" id="UP000476176">
    <property type="component" value="Unassembled WGS sequence"/>
</dbReference>
<dbReference type="Proteomes" id="UP000437068">
    <property type="component" value="Unassembled WGS sequence"/>
</dbReference>
<dbReference type="EMBL" id="QXGC01002351">
    <property type="protein sequence ID" value="KAE9187288.1"/>
    <property type="molecule type" value="Genomic_DNA"/>
</dbReference>
<dbReference type="Proteomes" id="UP000440367">
    <property type="component" value="Unassembled WGS sequence"/>
</dbReference>
<dbReference type="Proteomes" id="UP000440732">
    <property type="component" value="Unassembled WGS sequence"/>
</dbReference>
<evidence type="ECO:0000313" key="11">
    <source>
        <dbReference type="Proteomes" id="UP000433483"/>
    </source>
</evidence>
<proteinExistence type="predicted"/>
<evidence type="ECO:0000313" key="18">
    <source>
        <dbReference type="Proteomes" id="UP000488956"/>
    </source>
</evidence>
<dbReference type="EMBL" id="QXGA01000049">
    <property type="protein sequence ID" value="KAE9154066.1"/>
    <property type="molecule type" value="Genomic_DNA"/>
</dbReference>
<evidence type="ECO:0000313" key="12">
    <source>
        <dbReference type="Proteomes" id="UP000437068"/>
    </source>
</evidence>
<evidence type="ECO:0000313" key="2">
    <source>
        <dbReference type="EMBL" id="KAE8987791.1"/>
    </source>
</evidence>
<keyword evidence="11" id="KW-1185">Reference proteome</keyword>
<dbReference type="Proteomes" id="UP000460718">
    <property type="component" value="Unassembled WGS sequence"/>
</dbReference>
<dbReference type="EMBL" id="QXGD01002393">
    <property type="protein sequence ID" value="KAE9189247.1"/>
    <property type="molecule type" value="Genomic_DNA"/>
</dbReference>
<dbReference type="Proteomes" id="UP000429523">
    <property type="component" value="Unassembled WGS sequence"/>
</dbReference>
<evidence type="ECO:0000313" key="15">
    <source>
        <dbReference type="Proteomes" id="UP000441208"/>
    </source>
</evidence>